<protein>
    <submittedName>
        <fullName evidence="3">Lipocalin/fatty acid-binding family protein</fullName>
    </submittedName>
</protein>
<evidence type="ECO:0000256" key="1">
    <source>
        <dbReference type="SAM" id="SignalP"/>
    </source>
</evidence>
<dbReference type="Pfam" id="PF12182">
    <property type="entry name" value="DUF3642"/>
    <property type="match status" value="1"/>
</dbReference>
<sequence length="232" mass="25473">MQFKKAILLATSIFTLGICVSGCGNGSNANSKSSSSQISSVKKQEAQIVGSYRDDADGAAITLNSDGTGTYVMANPTKADIYDQLTWKKEKNNYIINLNDSNYDTPIDAQLNEDNLSLVGNNEWPNQSFKRVHGDFDIDNFLKDQHTKNSGSITTKSVQPKESSTHARAVLKKWASDHHKDTSKIDSLKATTDLSEPDEGWAFVDDNGTEYAIVRNGKVYPRPVIDNDTSSN</sequence>
<gene>
    <name evidence="3" type="ORF">H5S40_10005</name>
</gene>
<keyword evidence="4" id="KW-1185">Reference proteome</keyword>
<organism evidence="3 4">
    <name type="scientific">Limosilactobacillus albertensis</name>
    <dbReference type="NCBI Taxonomy" id="2759752"/>
    <lineage>
        <taxon>Bacteria</taxon>
        <taxon>Bacillati</taxon>
        <taxon>Bacillota</taxon>
        <taxon>Bacilli</taxon>
        <taxon>Lactobacillales</taxon>
        <taxon>Lactobacillaceae</taxon>
        <taxon>Limosilactobacillus</taxon>
    </lineage>
</organism>
<dbReference type="AlphaFoldDB" id="A0A7W3Y994"/>
<reference evidence="3 4" key="1">
    <citation type="submission" date="2020-07" db="EMBL/GenBank/DDBJ databases">
        <title>Description of Limosilactobacillus balticus sp. nov., Limosilactobacillus agrestis sp. nov., Limosilactobacillus albertensis sp. nov., Limosilactobacillus rudii sp. nov., Limosilactobacillus fastidiosus sp. nov., five novel Limosilactobacillus species isolated from the vertebrate gastrointestinal tract, and proposal of 6 subspecies of Limosilactobacillus reuteri adapted to the gastrointestinal tract of specific vertebrate hosts.</title>
        <authorList>
            <person name="Li F."/>
            <person name="Cheng C."/>
            <person name="Zheng J."/>
            <person name="Quevedo R.M."/>
            <person name="Li J."/>
            <person name="Roos S."/>
            <person name="Gaenzle M.G."/>
            <person name="Walter J."/>
        </authorList>
    </citation>
    <scope>NUCLEOTIDE SEQUENCE [LARGE SCALE GENOMIC DNA]</scope>
    <source>
        <strain evidence="3 4">RRLNB_1_1</strain>
    </source>
</reference>
<keyword evidence="1" id="KW-0732">Signal</keyword>
<feature type="signal peptide" evidence="1">
    <location>
        <begin position="1"/>
        <end position="21"/>
    </location>
</feature>
<feature type="domain" description="DUF3642" evidence="2">
    <location>
        <begin position="63"/>
        <end position="154"/>
    </location>
</feature>
<name>A0A7W3Y994_9LACO</name>
<evidence type="ECO:0000313" key="3">
    <source>
        <dbReference type="EMBL" id="MBB1070481.1"/>
    </source>
</evidence>
<dbReference type="Proteomes" id="UP000518316">
    <property type="component" value="Unassembled WGS sequence"/>
</dbReference>
<accession>A0A7W3Y994</accession>
<evidence type="ECO:0000313" key="4">
    <source>
        <dbReference type="Proteomes" id="UP000518316"/>
    </source>
</evidence>
<dbReference type="RefSeq" id="WP_182598903.1">
    <property type="nucleotide sequence ID" value="NZ_JACIVC010000069.1"/>
</dbReference>
<dbReference type="EMBL" id="JACIVC010000069">
    <property type="protein sequence ID" value="MBB1070481.1"/>
    <property type="molecule type" value="Genomic_DNA"/>
</dbReference>
<proteinExistence type="predicted"/>
<feature type="chain" id="PRO_5039290194" evidence="1">
    <location>
        <begin position="22"/>
        <end position="232"/>
    </location>
</feature>
<evidence type="ECO:0000259" key="2">
    <source>
        <dbReference type="Pfam" id="PF12182"/>
    </source>
</evidence>
<dbReference type="InterPro" id="IPR020961">
    <property type="entry name" value="DUF3642_lipo"/>
</dbReference>
<comment type="caution">
    <text evidence="3">The sequence shown here is derived from an EMBL/GenBank/DDBJ whole genome shotgun (WGS) entry which is preliminary data.</text>
</comment>